<evidence type="ECO:0000313" key="3">
    <source>
        <dbReference type="Proteomes" id="UP000198034"/>
    </source>
</evidence>
<feature type="chain" id="PRO_5012828814" description="DUF3299 domain-containing protein" evidence="1">
    <location>
        <begin position="22"/>
        <end position="159"/>
    </location>
</feature>
<proteinExistence type="predicted"/>
<dbReference type="EMBL" id="MTCY01000002">
    <property type="protein sequence ID" value="OWP79537.1"/>
    <property type="molecule type" value="Genomic_DNA"/>
</dbReference>
<sequence length="159" mass="18218">MRKWIVLIAMVSFTLVSFKKANNNIQKTFQKITVTNDTLTWKKLGYIKFVKKQHKDYGMIDYPVISPEIKIRNNKKVIISGFIVPIDNVNYAISKNVFASCFFCGKAGPETIAGLKFKEGKKKLRTDQYVTISGILKINETDVDNWMYNLVDVVILKGE</sequence>
<comment type="caution">
    <text evidence="2">The sequence shown here is derived from an EMBL/GenBank/DDBJ whole genome shotgun (WGS) entry which is preliminary data.</text>
</comment>
<keyword evidence="1" id="KW-0732">Signal</keyword>
<dbReference type="Proteomes" id="UP000198034">
    <property type="component" value="Unassembled WGS sequence"/>
</dbReference>
<evidence type="ECO:0000313" key="2">
    <source>
        <dbReference type="EMBL" id="OWP79537.1"/>
    </source>
</evidence>
<name>A0A246GDT8_9FLAO</name>
<dbReference type="AlphaFoldDB" id="A0A246GDT8"/>
<organism evidence="2 3">
    <name type="scientific">Flavobacterium columnare</name>
    <dbReference type="NCBI Taxonomy" id="996"/>
    <lineage>
        <taxon>Bacteria</taxon>
        <taxon>Pseudomonadati</taxon>
        <taxon>Bacteroidota</taxon>
        <taxon>Flavobacteriia</taxon>
        <taxon>Flavobacteriales</taxon>
        <taxon>Flavobacteriaceae</taxon>
        <taxon>Flavobacterium</taxon>
    </lineage>
</organism>
<reference evidence="2 3" key="1">
    <citation type="journal article" date="2017" name="Infect. Genet. Evol.">
        <title>Comparative genome analysis of fish pathogen Flavobacterium columnare reveals extensive sequence diversity within the species.</title>
        <authorList>
            <person name="Kayansamruaj P."/>
            <person name="Dong H.T."/>
            <person name="Hirono I."/>
            <person name="Kondo H."/>
            <person name="Senapin S."/>
            <person name="Rodkhum C."/>
        </authorList>
    </citation>
    <scope>NUCLEOTIDE SEQUENCE [LARGE SCALE GENOMIC DNA]</scope>
    <source>
        <strain evidence="2 3">1214</strain>
    </source>
</reference>
<dbReference type="OrthoDB" id="1348500at2"/>
<dbReference type="Gene3D" id="2.40.50.870">
    <property type="entry name" value="Protein of unknown function (DUF3299)"/>
    <property type="match status" value="1"/>
</dbReference>
<accession>A0A246GDT8</accession>
<evidence type="ECO:0008006" key="4">
    <source>
        <dbReference type="Google" id="ProtNLM"/>
    </source>
</evidence>
<gene>
    <name evidence="2" type="ORF">BWK62_01030</name>
</gene>
<evidence type="ECO:0000256" key="1">
    <source>
        <dbReference type="SAM" id="SignalP"/>
    </source>
</evidence>
<protein>
    <recommendedName>
        <fullName evidence="4">DUF3299 domain-containing protein</fullName>
    </recommendedName>
</protein>
<feature type="signal peptide" evidence="1">
    <location>
        <begin position="1"/>
        <end position="21"/>
    </location>
</feature>